<dbReference type="Pfam" id="PF00990">
    <property type="entry name" value="GGDEF"/>
    <property type="match status" value="1"/>
</dbReference>
<dbReference type="InterPro" id="IPR035965">
    <property type="entry name" value="PAS-like_dom_sf"/>
</dbReference>
<dbReference type="InterPro" id="IPR035919">
    <property type="entry name" value="EAL_sf"/>
</dbReference>
<dbReference type="InterPro" id="IPR052155">
    <property type="entry name" value="Biofilm_reg_signaling"/>
</dbReference>
<protein>
    <recommendedName>
        <fullName evidence="7">Diguanylate cyclase</fullName>
    </recommendedName>
</protein>
<dbReference type="STRING" id="1305675.BFG57_17490"/>
<dbReference type="PROSITE" id="PS50113">
    <property type="entry name" value="PAC"/>
    <property type="match status" value="1"/>
</dbReference>
<dbReference type="EMBL" id="MJEH01000041">
    <property type="protein sequence ID" value="OEH91954.1"/>
    <property type="molecule type" value="Genomic_DNA"/>
</dbReference>
<dbReference type="PROSITE" id="PS50883">
    <property type="entry name" value="EAL"/>
    <property type="match status" value="1"/>
</dbReference>
<dbReference type="CDD" id="cd01949">
    <property type="entry name" value="GGDEF"/>
    <property type="match status" value="1"/>
</dbReference>
<organism evidence="5 6">
    <name type="scientific">Bacillus solimangrovi</name>
    <dbReference type="NCBI Taxonomy" id="1305675"/>
    <lineage>
        <taxon>Bacteria</taxon>
        <taxon>Bacillati</taxon>
        <taxon>Bacillota</taxon>
        <taxon>Bacilli</taxon>
        <taxon>Bacillales</taxon>
        <taxon>Bacillaceae</taxon>
        <taxon>Bacillus</taxon>
    </lineage>
</organism>
<dbReference type="Pfam" id="PF07238">
    <property type="entry name" value="PilZ"/>
    <property type="match status" value="1"/>
</dbReference>
<dbReference type="InterPro" id="IPR000160">
    <property type="entry name" value="GGDEF_dom"/>
</dbReference>
<dbReference type="NCBIfam" id="TIGR00229">
    <property type="entry name" value="sensory_box"/>
    <property type="match status" value="2"/>
</dbReference>
<accession>A0A1E5LD03</accession>
<dbReference type="Proteomes" id="UP000095209">
    <property type="component" value="Unassembled WGS sequence"/>
</dbReference>
<evidence type="ECO:0000259" key="4">
    <source>
        <dbReference type="PROSITE" id="PS50887"/>
    </source>
</evidence>
<dbReference type="SUPFAM" id="SSF55785">
    <property type="entry name" value="PYP-like sensor domain (PAS domain)"/>
    <property type="match status" value="2"/>
</dbReference>
<dbReference type="InterPro" id="IPR013656">
    <property type="entry name" value="PAS_4"/>
</dbReference>
<evidence type="ECO:0000259" key="3">
    <source>
        <dbReference type="PROSITE" id="PS50883"/>
    </source>
</evidence>
<dbReference type="InterPro" id="IPR029787">
    <property type="entry name" value="Nucleotide_cyclase"/>
</dbReference>
<dbReference type="SMART" id="SM00091">
    <property type="entry name" value="PAS"/>
    <property type="match status" value="2"/>
</dbReference>
<reference evidence="5 6" key="1">
    <citation type="submission" date="2016-08" db="EMBL/GenBank/DDBJ databases">
        <title>Genome of Bacillus solimangrovi GH2-4.</title>
        <authorList>
            <person name="Lim S."/>
            <person name="Kim B.-C."/>
        </authorList>
    </citation>
    <scope>NUCLEOTIDE SEQUENCE [LARGE SCALE GENOMIC DNA]</scope>
    <source>
        <strain evidence="5 6">GH2-4</strain>
    </source>
</reference>
<evidence type="ECO:0000313" key="6">
    <source>
        <dbReference type="Proteomes" id="UP000095209"/>
    </source>
</evidence>
<dbReference type="InterPro" id="IPR000014">
    <property type="entry name" value="PAS"/>
</dbReference>
<dbReference type="InterPro" id="IPR001610">
    <property type="entry name" value="PAC"/>
</dbReference>
<proteinExistence type="predicted"/>
<dbReference type="Gene3D" id="3.30.450.20">
    <property type="entry name" value="PAS domain"/>
    <property type="match status" value="2"/>
</dbReference>
<evidence type="ECO:0000259" key="1">
    <source>
        <dbReference type="PROSITE" id="PS50112"/>
    </source>
</evidence>
<dbReference type="InterPro" id="IPR013655">
    <property type="entry name" value="PAS_fold_3"/>
</dbReference>
<dbReference type="AlphaFoldDB" id="A0A1E5LD03"/>
<dbReference type="SMART" id="SM00267">
    <property type="entry name" value="GGDEF"/>
    <property type="match status" value="1"/>
</dbReference>
<dbReference type="Pfam" id="PF08448">
    <property type="entry name" value="PAS_4"/>
    <property type="match status" value="1"/>
</dbReference>
<feature type="domain" description="PAS" evidence="1">
    <location>
        <begin position="26"/>
        <end position="98"/>
    </location>
</feature>
<dbReference type="InterPro" id="IPR043128">
    <property type="entry name" value="Rev_trsase/Diguanyl_cyclase"/>
</dbReference>
<dbReference type="Pfam" id="PF08447">
    <property type="entry name" value="PAS_3"/>
    <property type="match status" value="1"/>
</dbReference>
<dbReference type="PROSITE" id="PS50887">
    <property type="entry name" value="GGDEF"/>
    <property type="match status" value="1"/>
</dbReference>
<dbReference type="SMART" id="SM00086">
    <property type="entry name" value="PAC"/>
    <property type="match status" value="2"/>
</dbReference>
<dbReference type="GO" id="GO:0035438">
    <property type="term" value="F:cyclic-di-GMP binding"/>
    <property type="evidence" value="ECO:0007669"/>
    <property type="project" value="InterPro"/>
</dbReference>
<dbReference type="SUPFAM" id="SSF55073">
    <property type="entry name" value="Nucleotide cyclase"/>
    <property type="match status" value="1"/>
</dbReference>
<keyword evidence="6" id="KW-1185">Reference proteome</keyword>
<feature type="domain" description="GGDEF" evidence="4">
    <location>
        <begin position="312"/>
        <end position="445"/>
    </location>
</feature>
<dbReference type="PANTHER" id="PTHR44757:SF2">
    <property type="entry name" value="BIOFILM ARCHITECTURE MAINTENANCE PROTEIN MBAA"/>
    <property type="match status" value="1"/>
</dbReference>
<sequence length="857" mass="98837">MLKDLFERLTQIGQESNDKQIDVLNSIDALKAMFNYYPHFIHILDTERNFLYCNDKVERLLGYSNDEFLEYANKFEFFLSENSQPSVLSQLNRALNGEVVQFESEALHKSGELVSVYMTHCPIIVDGDVIGLYGVTKDITEITTDDKKQLKEIEAHFQSMYHNLDIAFWSIDMIHNRVIHCSNAIEKLVGYTVVEFEENIGLWEEIIFPEDHIKIEERRKRLVKGEQTSIQYRIYHSNGEVRWIEEQTIPVQNELGDVIRIDGVIEDITSKKQLEEKLEQITMYDYLTGLPNRWTFEQKLEQAIAQAKERNEKLAVFFLDLDKFKHINDNLGYKIGDKMLNAVAQRLRVLSNRDVFVARTRGDEFALFHSGAQSDDDIYHLSNSIVETLRREILIEDFKLYITTSMGVSIFPNDGTDVYSLLNNADIALTRAKEAGGDKWKMYASSMSIEAYKMFVLGHDLRRALEAEEFYLEYQPIVTASDGLLIGMEALIRWSNRDWGNVSPGVFIPLAESNGMIWSIENWVLKTVCNQLNEWKKAGVELLPISVNLSPNRLLRANFIENTLETVRNAGIEPKWIKFELTERSVIENEALAKSVIKQLSEEGFLFSLDDVGTGYSSMALVSVLNLDCLKIDRSFINQMMKENRSKSIVKALVYLGKELNIPIIAEGVETIEQLEFLRQIECSNIQGFIFSKPVKSERLMDYMQLGRLEPAEQSERKQQVMKRRKYFRVEFPSLLQGEMTISSFKGKAVQLGSSKILIADIGLGGLHFYSNVDMPVHPEIVLTFTTEQLSVRGTVEWKRGHKGYYEYGVQFRIDEIDRIELQQRLDQLTSEIEHNDHSCQSSYQSKMITAFFNTKP</sequence>
<dbReference type="RefSeq" id="WP_069718017.1">
    <property type="nucleotide sequence ID" value="NZ_MJEH01000041.1"/>
</dbReference>
<name>A0A1E5LD03_9BACI</name>
<gene>
    <name evidence="5" type="ORF">BFG57_17490</name>
</gene>
<dbReference type="SUPFAM" id="SSF141868">
    <property type="entry name" value="EAL domain-like"/>
    <property type="match status" value="1"/>
</dbReference>
<feature type="domain" description="PAS" evidence="1">
    <location>
        <begin position="153"/>
        <end position="226"/>
    </location>
</feature>
<dbReference type="Gene3D" id="3.30.70.270">
    <property type="match status" value="1"/>
</dbReference>
<feature type="domain" description="EAL" evidence="3">
    <location>
        <begin position="454"/>
        <end position="708"/>
    </location>
</feature>
<dbReference type="SMART" id="SM00052">
    <property type="entry name" value="EAL"/>
    <property type="match status" value="1"/>
</dbReference>
<feature type="domain" description="PAC" evidence="2">
    <location>
        <begin position="228"/>
        <end position="280"/>
    </location>
</feature>
<evidence type="ECO:0000259" key="2">
    <source>
        <dbReference type="PROSITE" id="PS50113"/>
    </source>
</evidence>
<dbReference type="Pfam" id="PF00563">
    <property type="entry name" value="EAL"/>
    <property type="match status" value="1"/>
</dbReference>
<dbReference type="NCBIfam" id="TIGR00254">
    <property type="entry name" value="GGDEF"/>
    <property type="match status" value="1"/>
</dbReference>
<comment type="caution">
    <text evidence="5">The sequence shown here is derived from an EMBL/GenBank/DDBJ whole genome shotgun (WGS) entry which is preliminary data.</text>
</comment>
<dbReference type="PANTHER" id="PTHR44757">
    <property type="entry name" value="DIGUANYLATE CYCLASE DGCP"/>
    <property type="match status" value="1"/>
</dbReference>
<evidence type="ECO:0008006" key="7">
    <source>
        <dbReference type="Google" id="ProtNLM"/>
    </source>
</evidence>
<dbReference type="OrthoDB" id="9759607at2"/>
<dbReference type="Gene3D" id="3.20.20.450">
    <property type="entry name" value="EAL domain"/>
    <property type="match status" value="1"/>
</dbReference>
<dbReference type="InterPro" id="IPR009875">
    <property type="entry name" value="PilZ_domain"/>
</dbReference>
<dbReference type="InterPro" id="IPR000700">
    <property type="entry name" value="PAS-assoc_C"/>
</dbReference>
<dbReference type="CDD" id="cd01948">
    <property type="entry name" value="EAL"/>
    <property type="match status" value="1"/>
</dbReference>
<dbReference type="CDD" id="cd00130">
    <property type="entry name" value="PAS"/>
    <property type="match status" value="2"/>
</dbReference>
<evidence type="ECO:0000313" key="5">
    <source>
        <dbReference type="EMBL" id="OEH91954.1"/>
    </source>
</evidence>
<dbReference type="PROSITE" id="PS50112">
    <property type="entry name" value="PAS"/>
    <property type="match status" value="2"/>
</dbReference>
<dbReference type="InterPro" id="IPR001633">
    <property type="entry name" value="EAL_dom"/>
</dbReference>